<proteinExistence type="predicted"/>
<dbReference type="GO" id="GO:0005657">
    <property type="term" value="C:replication fork"/>
    <property type="evidence" value="ECO:0007669"/>
    <property type="project" value="TreeGrafter"/>
</dbReference>
<keyword evidence="3" id="KW-0227">DNA damage</keyword>
<dbReference type="GO" id="GO:0007131">
    <property type="term" value="P:reciprocal meiotic recombination"/>
    <property type="evidence" value="ECO:0007669"/>
    <property type="project" value="TreeGrafter"/>
</dbReference>
<dbReference type="GO" id="GO:0033065">
    <property type="term" value="C:Rad51C-XRCC3 complex"/>
    <property type="evidence" value="ECO:0007669"/>
    <property type="project" value="TreeGrafter"/>
</dbReference>
<evidence type="ECO:0000256" key="5">
    <source>
        <dbReference type="ARBA" id="ARBA00023204"/>
    </source>
</evidence>
<dbReference type="AlphaFoldDB" id="A0AAV7JJF3"/>
<dbReference type="GO" id="GO:0000400">
    <property type="term" value="F:four-way junction DNA binding"/>
    <property type="evidence" value="ECO:0007669"/>
    <property type="project" value="TreeGrafter"/>
</dbReference>
<dbReference type="GO" id="GO:0000707">
    <property type="term" value="P:meiotic DNA recombinase assembly"/>
    <property type="evidence" value="ECO:0007669"/>
    <property type="project" value="TreeGrafter"/>
</dbReference>
<protein>
    <recommendedName>
        <fullName evidence="7">DNA repair protein RAD51 homolog 3</fullName>
    </recommendedName>
</protein>
<reference evidence="10 11" key="1">
    <citation type="journal article" date="2023" name="BMC Biol.">
        <title>The compact genome of the sponge Oopsacas minuta (Hexactinellida) is lacking key metazoan core genes.</title>
        <authorList>
            <person name="Santini S."/>
            <person name="Schenkelaars Q."/>
            <person name="Jourda C."/>
            <person name="Duchesne M."/>
            <person name="Belahbib H."/>
            <person name="Rocher C."/>
            <person name="Selva M."/>
            <person name="Riesgo A."/>
            <person name="Vervoort M."/>
            <person name="Leys S.P."/>
            <person name="Kodjabachian L."/>
            <person name="Le Bivic A."/>
            <person name="Borchiellini C."/>
            <person name="Claverie J.M."/>
            <person name="Renard E."/>
        </authorList>
    </citation>
    <scope>NUCLEOTIDE SEQUENCE [LARGE SCALE GENOMIC DNA]</scope>
    <source>
        <strain evidence="10">SPO-2</strain>
    </source>
</reference>
<dbReference type="InterPro" id="IPR052093">
    <property type="entry name" value="HR_Repair_Mediator"/>
</dbReference>
<name>A0AAV7JJF3_9METZ</name>
<evidence type="ECO:0000256" key="1">
    <source>
        <dbReference type="ARBA" id="ARBA00004123"/>
    </source>
</evidence>
<dbReference type="GO" id="GO:0005524">
    <property type="term" value="F:ATP binding"/>
    <property type="evidence" value="ECO:0007669"/>
    <property type="project" value="UniProtKB-KW"/>
</dbReference>
<evidence type="ECO:0000256" key="2">
    <source>
        <dbReference type="ARBA" id="ARBA00022741"/>
    </source>
</evidence>
<comment type="caution">
    <text evidence="10">The sequence shown here is derived from an EMBL/GenBank/DDBJ whole genome shotgun (WGS) entry which is preliminary data.</text>
</comment>
<dbReference type="InterPro" id="IPR027417">
    <property type="entry name" value="P-loop_NTPase"/>
</dbReference>
<dbReference type="SUPFAM" id="SSF52540">
    <property type="entry name" value="P-loop containing nucleoside triphosphate hydrolases"/>
    <property type="match status" value="1"/>
</dbReference>
<evidence type="ECO:0000259" key="9">
    <source>
        <dbReference type="PROSITE" id="PS50162"/>
    </source>
</evidence>
<evidence type="ECO:0000313" key="10">
    <source>
        <dbReference type="EMBL" id="KAI6648530.1"/>
    </source>
</evidence>
<dbReference type="PROSITE" id="PS50162">
    <property type="entry name" value="RECA_2"/>
    <property type="match status" value="1"/>
</dbReference>
<dbReference type="GO" id="GO:0140664">
    <property type="term" value="F:ATP-dependent DNA damage sensor activity"/>
    <property type="evidence" value="ECO:0007669"/>
    <property type="project" value="InterPro"/>
</dbReference>
<dbReference type="Gene3D" id="3.40.50.300">
    <property type="entry name" value="P-loop containing nucleotide triphosphate hydrolases"/>
    <property type="match status" value="1"/>
</dbReference>
<feature type="compositionally biased region" description="Basic and acidic residues" evidence="8">
    <location>
        <begin position="359"/>
        <end position="377"/>
    </location>
</feature>
<dbReference type="InterPro" id="IPR020588">
    <property type="entry name" value="RecA_ATP-bd"/>
</dbReference>
<evidence type="ECO:0000256" key="7">
    <source>
        <dbReference type="ARBA" id="ARBA00040674"/>
    </source>
</evidence>
<feature type="domain" description="RecA family profile 1" evidence="9">
    <location>
        <begin position="100"/>
        <end position="284"/>
    </location>
</feature>
<evidence type="ECO:0000256" key="4">
    <source>
        <dbReference type="ARBA" id="ARBA00022840"/>
    </source>
</evidence>
<evidence type="ECO:0000313" key="11">
    <source>
        <dbReference type="Proteomes" id="UP001165289"/>
    </source>
</evidence>
<dbReference type="CDD" id="cd19492">
    <property type="entry name" value="Rad51C"/>
    <property type="match status" value="1"/>
</dbReference>
<evidence type="ECO:0000256" key="8">
    <source>
        <dbReference type="SAM" id="MobiDB-lite"/>
    </source>
</evidence>
<dbReference type="InterPro" id="IPR016467">
    <property type="entry name" value="DNA_recomb/repair_RecA-like"/>
</dbReference>
<organism evidence="10 11">
    <name type="scientific">Oopsacas minuta</name>
    <dbReference type="NCBI Taxonomy" id="111878"/>
    <lineage>
        <taxon>Eukaryota</taxon>
        <taxon>Metazoa</taxon>
        <taxon>Porifera</taxon>
        <taxon>Hexactinellida</taxon>
        <taxon>Hexasterophora</taxon>
        <taxon>Lyssacinosida</taxon>
        <taxon>Leucopsacidae</taxon>
        <taxon>Oopsacas</taxon>
    </lineage>
</organism>
<keyword evidence="4" id="KW-0067">ATP-binding</keyword>
<dbReference type="Proteomes" id="UP001165289">
    <property type="component" value="Unassembled WGS sequence"/>
</dbReference>
<gene>
    <name evidence="10" type="ORF">LOD99_8162</name>
</gene>
<dbReference type="PANTHER" id="PTHR46239">
    <property type="entry name" value="DNA REPAIR PROTEIN RAD51 HOMOLOG 3 RAD51C"/>
    <property type="match status" value="1"/>
</dbReference>
<dbReference type="EMBL" id="JAKMXF010000330">
    <property type="protein sequence ID" value="KAI6648530.1"/>
    <property type="molecule type" value="Genomic_DNA"/>
</dbReference>
<sequence>MKQSVNSLLAKHSSLQQLLSAGFLYLDELEDVTPVELSKETKLSLEESLHIIEEVRKQNRNNIQTELSSPELKSTDAILPTNKTVSQSVSSLELFWREQEHTGITTGSKELDEMLGEGVPLGKMTEICGVPGIGKSQLAFQLCINSCLDRAAGAVLIDTEGSFVVQRAKQIADAVCVENTSTRDIRGVDLSIMTSQSILSRIHYFRCQDVVQLVCVVNTLDEFISEKRSEGNLIKLVVIDSIAFPFRMELQDMRVRSRILHTLSQTLMELTQKYGIGIVLTNQMTSRQSGKEPVGRMHQVPALGETWAHIPTIRLILQWSGPVRTARLTKSPTHMEKVVSYEITERGVSDLIGKIGSKRGLESSEHTSDTKKFKQNK</sequence>
<evidence type="ECO:0000256" key="6">
    <source>
        <dbReference type="ARBA" id="ARBA00023242"/>
    </source>
</evidence>
<keyword evidence="11" id="KW-1185">Reference proteome</keyword>
<dbReference type="GO" id="GO:0033063">
    <property type="term" value="C:Rad51B-Rad51C-Rad51D-XRCC2 complex"/>
    <property type="evidence" value="ECO:0007669"/>
    <property type="project" value="TreeGrafter"/>
</dbReference>
<keyword evidence="5" id="KW-0234">DNA repair</keyword>
<dbReference type="InterPro" id="IPR013632">
    <property type="entry name" value="Rad51_C"/>
</dbReference>
<dbReference type="PIRSF" id="PIRSF005856">
    <property type="entry name" value="Rad51"/>
    <property type="match status" value="1"/>
</dbReference>
<accession>A0AAV7JJF3</accession>
<keyword evidence="6" id="KW-0539">Nucleus</keyword>
<dbReference type="PANTHER" id="PTHR46239:SF1">
    <property type="entry name" value="DNA REPAIR PROTEIN RAD51 HOMOLOG 3"/>
    <property type="match status" value="1"/>
</dbReference>
<comment type="subcellular location">
    <subcellularLocation>
        <location evidence="1">Nucleus</location>
    </subcellularLocation>
</comment>
<evidence type="ECO:0000256" key="3">
    <source>
        <dbReference type="ARBA" id="ARBA00022763"/>
    </source>
</evidence>
<dbReference type="GO" id="GO:0008821">
    <property type="term" value="F:crossover junction DNA endonuclease activity"/>
    <property type="evidence" value="ECO:0007669"/>
    <property type="project" value="TreeGrafter"/>
</dbReference>
<keyword evidence="2" id="KW-0547">Nucleotide-binding</keyword>
<feature type="region of interest" description="Disordered" evidence="8">
    <location>
        <begin position="357"/>
        <end position="377"/>
    </location>
</feature>
<dbReference type="Pfam" id="PF08423">
    <property type="entry name" value="Rad51"/>
    <property type="match status" value="1"/>
</dbReference>